<evidence type="ECO:0000313" key="8">
    <source>
        <dbReference type="Proteomes" id="UP001642483"/>
    </source>
</evidence>
<dbReference type="EMBL" id="CAWYQH010000163">
    <property type="protein sequence ID" value="CAK8697524.1"/>
    <property type="molecule type" value="Genomic_DNA"/>
</dbReference>
<keyword evidence="5" id="KW-0732">Signal</keyword>
<keyword evidence="4" id="KW-1015">Disulfide bond</keyword>
<dbReference type="SUPFAM" id="SSF48619">
    <property type="entry name" value="Phospholipase A2, PLA2"/>
    <property type="match status" value="1"/>
</dbReference>
<dbReference type="InterPro" id="IPR016090">
    <property type="entry name" value="PLA2-like_dom"/>
</dbReference>
<comment type="cofactor">
    <cofactor evidence="5">
        <name>Ca(2+)</name>
        <dbReference type="ChEBI" id="CHEBI:29108"/>
    </cofactor>
</comment>
<name>A0ABP0H0L3_CLALP</name>
<keyword evidence="5" id="KW-0378">Hydrolase</keyword>
<dbReference type="EC" id="3.1.1.4" evidence="5"/>
<keyword evidence="3 5" id="KW-0964">Secreted</keyword>
<dbReference type="SMART" id="SM00085">
    <property type="entry name" value="PA2c"/>
    <property type="match status" value="1"/>
</dbReference>
<gene>
    <name evidence="7" type="ORF">CVLEPA_LOCUS30731</name>
</gene>
<evidence type="ECO:0000256" key="2">
    <source>
        <dbReference type="ARBA" id="ARBA00007892"/>
    </source>
</evidence>
<dbReference type="InterPro" id="IPR036444">
    <property type="entry name" value="PLipase_A2_dom_sf"/>
</dbReference>
<evidence type="ECO:0000256" key="1">
    <source>
        <dbReference type="ARBA" id="ARBA00004613"/>
    </source>
</evidence>
<sequence>MKVSYFVYLTIIFVFLENVNLTNGSAARADMSSVKVERASRRRRNVWQFGKIIQCVQNSESHFPWWAFTHLTDYGCFCGFGGQGQPVDDIDRCCYSHDKCYYRVRNKYNLWWWQVHLFSYDYSCSEGTAICGDTIPWKQKLCSCDVTAALCIKRHKEKYNSSYVDYNDVDNRCT</sequence>
<comment type="subcellular location">
    <subcellularLocation>
        <location evidence="1 5">Secreted</location>
    </subcellularLocation>
</comment>
<feature type="signal peptide" evidence="5">
    <location>
        <begin position="1"/>
        <end position="24"/>
    </location>
</feature>
<dbReference type="Proteomes" id="UP001642483">
    <property type="component" value="Unassembled WGS sequence"/>
</dbReference>
<keyword evidence="5" id="KW-0106">Calcium</keyword>
<dbReference type="PRINTS" id="PR00389">
    <property type="entry name" value="PHPHLIPASEA2"/>
</dbReference>
<proteinExistence type="inferred from homology"/>
<dbReference type="InterPro" id="IPR001211">
    <property type="entry name" value="PLA2"/>
</dbReference>
<accession>A0ABP0H0L3</accession>
<evidence type="ECO:0000259" key="6">
    <source>
        <dbReference type="SMART" id="SM00085"/>
    </source>
</evidence>
<organism evidence="7 8">
    <name type="scientific">Clavelina lepadiformis</name>
    <name type="common">Light-bulb sea squirt</name>
    <name type="synonym">Ascidia lepadiformis</name>
    <dbReference type="NCBI Taxonomy" id="159417"/>
    <lineage>
        <taxon>Eukaryota</taxon>
        <taxon>Metazoa</taxon>
        <taxon>Chordata</taxon>
        <taxon>Tunicata</taxon>
        <taxon>Ascidiacea</taxon>
        <taxon>Aplousobranchia</taxon>
        <taxon>Clavelinidae</taxon>
        <taxon>Clavelina</taxon>
    </lineage>
</organism>
<feature type="domain" description="Phospholipase A2-like central" evidence="6">
    <location>
        <begin position="45"/>
        <end position="174"/>
    </location>
</feature>
<dbReference type="PANTHER" id="PTHR11716:SF106">
    <property type="entry name" value="PHOSPHOLIPASE A2 A2-ACTITOXIN-UCS2A-LIKE"/>
    <property type="match status" value="1"/>
</dbReference>
<evidence type="ECO:0000256" key="5">
    <source>
        <dbReference type="RuleBase" id="RU361236"/>
    </source>
</evidence>
<feature type="chain" id="PRO_5044949675" description="Phospholipase A2" evidence="5">
    <location>
        <begin position="25"/>
        <end position="174"/>
    </location>
</feature>
<dbReference type="PANTHER" id="PTHR11716">
    <property type="entry name" value="PHOSPHOLIPASE A2 FAMILY MEMBER"/>
    <property type="match status" value="1"/>
</dbReference>
<reference evidence="7 8" key="1">
    <citation type="submission" date="2024-02" db="EMBL/GenBank/DDBJ databases">
        <authorList>
            <person name="Daric V."/>
            <person name="Darras S."/>
        </authorList>
    </citation>
    <scope>NUCLEOTIDE SEQUENCE [LARGE SCALE GENOMIC DNA]</scope>
</reference>
<keyword evidence="5" id="KW-0443">Lipid metabolism</keyword>
<dbReference type="Pfam" id="PF00068">
    <property type="entry name" value="Phospholip_A2_1"/>
    <property type="match status" value="1"/>
</dbReference>
<comment type="caution">
    <text evidence="7">The sequence shown here is derived from an EMBL/GenBank/DDBJ whole genome shotgun (WGS) entry which is preliminary data.</text>
</comment>
<keyword evidence="8" id="KW-1185">Reference proteome</keyword>
<evidence type="ECO:0000256" key="3">
    <source>
        <dbReference type="ARBA" id="ARBA00022525"/>
    </source>
</evidence>
<dbReference type="Gene3D" id="1.20.90.10">
    <property type="entry name" value="Phospholipase A2 domain"/>
    <property type="match status" value="1"/>
</dbReference>
<evidence type="ECO:0000313" key="7">
    <source>
        <dbReference type="EMBL" id="CAK8697524.1"/>
    </source>
</evidence>
<dbReference type="InterPro" id="IPR033113">
    <property type="entry name" value="PLA2_histidine"/>
</dbReference>
<comment type="similarity">
    <text evidence="2">Belongs to the phospholipase A2 family. Group I subfamily. D49 sub-subfamily.</text>
</comment>
<dbReference type="PROSITE" id="PS00118">
    <property type="entry name" value="PA2_HIS"/>
    <property type="match status" value="1"/>
</dbReference>
<evidence type="ECO:0000256" key="4">
    <source>
        <dbReference type="ARBA" id="ARBA00023157"/>
    </source>
</evidence>
<comment type="catalytic activity">
    <reaction evidence="5">
        <text>a 1,2-diacyl-sn-glycero-3-phosphocholine + H2O = a 1-acyl-sn-glycero-3-phosphocholine + a fatty acid + H(+)</text>
        <dbReference type="Rhea" id="RHEA:15801"/>
        <dbReference type="ChEBI" id="CHEBI:15377"/>
        <dbReference type="ChEBI" id="CHEBI:15378"/>
        <dbReference type="ChEBI" id="CHEBI:28868"/>
        <dbReference type="ChEBI" id="CHEBI:57643"/>
        <dbReference type="ChEBI" id="CHEBI:58168"/>
        <dbReference type="EC" id="3.1.1.4"/>
    </reaction>
</comment>
<protein>
    <recommendedName>
        <fullName evidence="5">Phospholipase A2</fullName>
        <ecNumber evidence="5">3.1.1.4</ecNumber>
    </recommendedName>
</protein>